<comment type="catalytic activity">
    <reaction evidence="8 9">
        <text>2 pyruvate + H(+) = (2S)-2-acetolactate + CO2</text>
        <dbReference type="Rhea" id="RHEA:25249"/>
        <dbReference type="ChEBI" id="CHEBI:15361"/>
        <dbReference type="ChEBI" id="CHEBI:15378"/>
        <dbReference type="ChEBI" id="CHEBI:16526"/>
        <dbReference type="ChEBI" id="CHEBI:58476"/>
        <dbReference type="EC" id="2.2.1.6"/>
    </reaction>
</comment>
<comment type="cofactor">
    <cofactor evidence="9">
        <name>Mg(2+)</name>
        <dbReference type="ChEBI" id="CHEBI:18420"/>
    </cofactor>
    <text evidence="9">Binds 1 Mg(2+) ion per subunit.</text>
</comment>
<dbReference type="InterPro" id="IPR029061">
    <property type="entry name" value="THDP-binding"/>
</dbReference>
<dbReference type="Pfam" id="PF02776">
    <property type="entry name" value="TPP_enzyme_N"/>
    <property type="match status" value="1"/>
</dbReference>
<dbReference type="InterPro" id="IPR029035">
    <property type="entry name" value="DHS-like_NAD/FAD-binding_dom"/>
</dbReference>
<dbReference type="AlphaFoldDB" id="A0A6N8HZ14"/>
<feature type="domain" description="Thiamine pyrophosphate enzyme TPP-binding" evidence="11">
    <location>
        <begin position="386"/>
        <end position="532"/>
    </location>
</feature>
<evidence type="ECO:0000256" key="8">
    <source>
        <dbReference type="ARBA" id="ARBA00048670"/>
    </source>
</evidence>
<dbReference type="Gene3D" id="3.40.50.1220">
    <property type="entry name" value="TPP-binding domain"/>
    <property type="match status" value="1"/>
</dbReference>
<organism evidence="13 14">
    <name type="scientific">Caproicibacter fermentans</name>
    <dbReference type="NCBI Taxonomy" id="2576756"/>
    <lineage>
        <taxon>Bacteria</taxon>
        <taxon>Bacillati</taxon>
        <taxon>Bacillota</taxon>
        <taxon>Clostridia</taxon>
        <taxon>Eubacteriales</taxon>
        <taxon>Acutalibacteraceae</taxon>
        <taxon>Caproicibacter</taxon>
    </lineage>
</organism>
<dbReference type="EMBL" id="VWXL01000052">
    <property type="protein sequence ID" value="MVB10918.1"/>
    <property type="molecule type" value="Genomic_DNA"/>
</dbReference>
<keyword evidence="9 13" id="KW-0808">Transferase</keyword>
<comment type="pathway">
    <text evidence="2 9">Amino-acid biosynthesis; L-valine biosynthesis; L-valine from pyruvate: step 1/4.</text>
</comment>
<comment type="caution">
    <text evidence="13">The sequence shown here is derived from an EMBL/GenBank/DDBJ whole genome shotgun (WGS) entry which is preliminary data.</text>
</comment>
<feature type="domain" description="Thiamine pyrophosphate enzyme central" evidence="10">
    <location>
        <begin position="192"/>
        <end position="327"/>
    </location>
</feature>
<evidence type="ECO:0000256" key="2">
    <source>
        <dbReference type="ARBA" id="ARBA00005025"/>
    </source>
</evidence>
<evidence type="ECO:0000256" key="4">
    <source>
        <dbReference type="ARBA" id="ARBA00013145"/>
    </source>
</evidence>
<dbReference type="EC" id="2.2.1.6" evidence="4 9"/>
<evidence type="ECO:0000256" key="5">
    <source>
        <dbReference type="ARBA" id="ARBA00022605"/>
    </source>
</evidence>
<dbReference type="SUPFAM" id="SSF52467">
    <property type="entry name" value="DHS-like NAD/FAD-binding domain"/>
    <property type="match status" value="1"/>
</dbReference>
<dbReference type="PROSITE" id="PS00187">
    <property type="entry name" value="TPP_ENZYMES"/>
    <property type="match status" value="1"/>
</dbReference>
<reference evidence="13 14" key="1">
    <citation type="submission" date="2019-09" db="EMBL/GenBank/DDBJ databases">
        <title>Genome sequence of Clostridium sp. EA1.</title>
        <authorList>
            <person name="Poehlein A."/>
            <person name="Bengelsdorf F.R."/>
            <person name="Daniel R."/>
        </authorList>
    </citation>
    <scope>NUCLEOTIDE SEQUENCE [LARGE SCALE GENOMIC DNA]</scope>
    <source>
        <strain evidence="13 14">EA1</strain>
    </source>
</reference>
<evidence type="ECO:0000313" key="13">
    <source>
        <dbReference type="EMBL" id="MVB10918.1"/>
    </source>
</evidence>
<dbReference type="Proteomes" id="UP000469440">
    <property type="component" value="Unassembled WGS sequence"/>
</dbReference>
<comment type="cofactor">
    <cofactor evidence="9">
        <name>thiamine diphosphate</name>
        <dbReference type="ChEBI" id="CHEBI:58937"/>
    </cofactor>
    <text evidence="9">Binds 1 thiamine pyrophosphate per subunit.</text>
</comment>
<keyword evidence="6 9" id="KW-0786">Thiamine pyrophosphate</keyword>
<dbReference type="RefSeq" id="WP_156990320.1">
    <property type="nucleotide sequence ID" value="NZ_VWXL01000052.1"/>
</dbReference>
<keyword evidence="14" id="KW-1185">Reference proteome</keyword>
<comment type="pathway">
    <text evidence="1 9">Amino-acid biosynthesis; L-isoleucine biosynthesis; L-isoleucine from 2-oxobutanoate: step 1/4.</text>
</comment>
<comment type="similarity">
    <text evidence="3 9">Belongs to the TPP enzyme family.</text>
</comment>
<dbReference type="OrthoDB" id="4494979at2"/>
<dbReference type="NCBIfam" id="TIGR00118">
    <property type="entry name" value="acolac_lg"/>
    <property type="match status" value="1"/>
</dbReference>
<evidence type="ECO:0000256" key="1">
    <source>
        <dbReference type="ARBA" id="ARBA00004974"/>
    </source>
</evidence>
<dbReference type="Gene3D" id="3.40.50.970">
    <property type="match status" value="2"/>
</dbReference>
<dbReference type="SUPFAM" id="SSF52518">
    <property type="entry name" value="Thiamin diphosphate-binding fold (THDP-binding)"/>
    <property type="match status" value="2"/>
</dbReference>
<gene>
    <name evidence="13" type="primary">ilvB</name>
    <name evidence="13" type="ORF">CAFE_16190</name>
</gene>
<dbReference type="PANTHER" id="PTHR18968:SF13">
    <property type="entry name" value="ACETOLACTATE SYNTHASE CATALYTIC SUBUNIT, MITOCHONDRIAL"/>
    <property type="match status" value="1"/>
</dbReference>
<evidence type="ECO:0000256" key="3">
    <source>
        <dbReference type="ARBA" id="ARBA00007812"/>
    </source>
</evidence>
<dbReference type="GO" id="GO:0009099">
    <property type="term" value="P:L-valine biosynthetic process"/>
    <property type="evidence" value="ECO:0007669"/>
    <property type="project" value="UniProtKB-UniPathway"/>
</dbReference>
<dbReference type="GO" id="GO:0000287">
    <property type="term" value="F:magnesium ion binding"/>
    <property type="evidence" value="ECO:0007669"/>
    <property type="project" value="UniProtKB-UniRule"/>
</dbReference>
<name>A0A6N8HZ14_9FIRM</name>
<dbReference type="GO" id="GO:0030976">
    <property type="term" value="F:thiamine pyrophosphate binding"/>
    <property type="evidence" value="ECO:0007669"/>
    <property type="project" value="UniProtKB-UniRule"/>
</dbReference>
<dbReference type="InterPro" id="IPR045229">
    <property type="entry name" value="TPP_enz"/>
</dbReference>
<dbReference type="GO" id="GO:0003984">
    <property type="term" value="F:acetolactate synthase activity"/>
    <property type="evidence" value="ECO:0007669"/>
    <property type="project" value="UniProtKB-EC"/>
</dbReference>
<evidence type="ECO:0000256" key="9">
    <source>
        <dbReference type="RuleBase" id="RU003591"/>
    </source>
</evidence>
<keyword evidence="7 9" id="KW-0100">Branched-chain amino acid biosynthesis</keyword>
<dbReference type="InterPro" id="IPR011766">
    <property type="entry name" value="TPP_enzyme_TPP-bd"/>
</dbReference>
<evidence type="ECO:0000259" key="12">
    <source>
        <dbReference type="Pfam" id="PF02776"/>
    </source>
</evidence>
<dbReference type="Pfam" id="PF00205">
    <property type="entry name" value="TPP_enzyme_M"/>
    <property type="match status" value="1"/>
</dbReference>
<dbReference type="UniPathway" id="UPA00047">
    <property type="reaction ID" value="UER00055"/>
</dbReference>
<feature type="domain" description="Thiamine pyrophosphate enzyme N-terminal TPP-binding" evidence="12">
    <location>
        <begin position="3"/>
        <end position="115"/>
    </location>
</feature>
<dbReference type="GO" id="GO:0005948">
    <property type="term" value="C:acetolactate synthase complex"/>
    <property type="evidence" value="ECO:0007669"/>
    <property type="project" value="TreeGrafter"/>
</dbReference>
<evidence type="ECO:0000259" key="11">
    <source>
        <dbReference type="Pfam" id="PF02775"/>
    </source>
</evidence>
<evidence type="ECO:0000256" key="6">
    <source>
        <dbReference type="ARBA" id="ARBA00023052"/>
    </source>
</evidence>
<dbReference type="FunFam" id="3.40.50.970:FF:000007">
    <property type="entry name" value="Acetolactate synthase"/>
    <property type="match status" value="1"/>
</dbReference>
<keyword evidence="5 9" id="KW-0028">Amino-acid biosynthesis</keyword>
<dbReference type="FunFam" id="3.40.50.1220:FF:000008">
    <property type="entry name" value="Acetolactate synthase"/>
    <property type="match status" value="1"/>
</dbReference>
<accession>A0A6N8HZ14</accession>
<evidence type="ECO:0000313" key="14">
    <source>
        <dbReference type="Proteomes" id="UP000469440"/>
    </source>
</evidence>
<evidence type="ECO:0000259" key="10">
    <source>
        <dbReference type="Pfam" id="PF00205"/>
    </source>
</evidence>
<dbReference type="CDD" id="cd07035">
    <property type="entry name" value="TPP_PYR_POX_like"/>
    <property type="match status" value="1"/>
</dbReference>
<dbReference type="PANTHER" id="PTHR18968">
    <property type="entry name" value="THIAMINE PYROPHOSPHATE ENZYMES"/>
    <property type="match status" value="1"/>
</dbReference>
<dbReference type="GO" id="GO:0009097">
    <property type="term" value="P:isoleucine biosynthetic process"/>
    <property type="evidence" value="ECO:0007669"/>
    <property type="project" value="UniProtKB-UniPathway"/>
</dbReference>
<dbReference type="Pfam" id="PF02775">
    <property type="entry name" value="TPP_enzyme_C"/>
    <property type="match status" value="1"/>
</dbReference>
<dbReference type="InterPro" id="IPR012846">
    <property type="entry name" value="Acetolactate_synth_lsu"/>
</dbReference>
<evidence type="ECO:0000256" key="7">
    <source>
        <dbReference type="ARBA" id="ARBA00023304"/>
    </source>
</evidence>
<keyword evidence="9" id="KW-0479">Metal-binding</keyword>
<proteinExistence type="inferred from homology"/>
<dbReference type="InterPro" id="IPR012000">
    <property type="entry name" value="Thiamin_PyroP_enz_cen_dom"/>
</dbReference>
<sequence>MITGAEIMVKCLESEQVELVFGYPGAAICPFYDSLSLSNIRHVLVRQEQNAAHMASGYARASGKPGVCVATSGPGATNLITGIATAYMDSIPLIAITGQVNQWLLGRDVFQEADITGACESFTKHSYLVKDLADLPRVFKEAFHIASTGRPGPVLIDIPTDVQTAKTGSFTYPQKAEIAGYKPRTQGHAVQVKRAAEAVRAAKRPLIVCGGGVVSAAAREELISFAEGTRIPVVSTMMGLGVMPMDSPLYLGMIGMHGHENANRAIHESDCILLCGARVGDRAVNDPEKITEKATIIHIDVDPAEIGKNMAVNIPIVGDVRLVLKSLSQQMVPAGEDSAWTRRLKQERAEFVPHGTPQNGTGFVEPRSFFRAFSSLLREDAILVSDVGQHQIWAASSFNVKQGRFLTSGGLGTMGYSLPASIGAKLAKPNRQVICICGDGAFQMSLCELATLVESGAEVKIILMQNTRLGMVWEIQNKWYEGRCPATQLTGDPDFVALAKAYGIRSVLADSNDSAEHLAREMLEASGPFLLVCRVDPCAPTL</sequence>
<dbReference type="InterPro" id="IPR000399">
    <property type="entry name" value="TPP-bd_CS"/>
</dbReference>
<dbReference type="InterPro" id="IPR012001">
    <property type="entry name" value="Thiamin_PyroP_enz_TPP-bd_dom"/>
</dbReference>
<dbReference type="UniPathway" id="UPA00049">
    <property type="reaction ID" value="UER00059"/>
</dbReference>
<dbReference type="GO" id="GO:0050660">
    <property type="term" value="F:flavin adenine dinucleotide binding"/>
    <property type="evidence" value="ECO:0007669"/>
    <property type="project" value="InterPro"/>
</dbReference>
<keyword evidence="9" id="KW-0460">Magnesium</keyword>
<protein>
    <recommendedName>
        <fullName evidence="4 9">Acetolactate synthase</fullName>
        <ecNumber evidence="4 9">2.2.1.6</ecNumber>
    </recommendedName>
</protein>